<accession>A0ABU5PGY9</accession>
<evidence type="ECO:0000256" key="1">
    <source>
        <dbReference type="SAM" id="Phobius"/>
    </source>
</evidence>
<name>A0ABU5PGY9_9BACL</name>
<dbReference type="EMBL" id="JAYERP010000001">
    <property type="protein sequence ID" value="MEA3569057.1"/>
    <property type="molecule type" value="Genomic_DNA"/>
</dbReference>
<dbReference type="RefSeq" id="WP_323076293.1">
    <property type="nucleotide sequence ID" value="NZ_CBCSKM010000006.1"/>
</dbReference>
<keyword evidence="1" id="KW-0472">Membrane</keyword>
<evidence type="ECO:0000313" key="3">
    <source>
        <dbReference type="Proteomes" id="UP001292216"/>
    </source>
</evidence>
<evidence type="ECO:0000313" key="2">
    <source>
        <dbReference type="EMBL" id="MEA3569057.1"/>
    </source>
</evidence>
<keyword evidence="1" id="KW-1133">Transmembrane helix</keyword>
<dbReference type="Proteomes" id="UP001292216">
    <property type="component" value="Unassembled WGS sequence"/>
</dbReference>
<feature type="transmembrane region" description="Helical" evidence="1">
    <location>
        <begin position="6"/>
        <end position="24"/>
    </location>
</feature>
<keyword evidence="1" id="KW-0812">Transmembrane</keyword>
<dbReference type="InterPro" id="IPR010540">
    <property type="entry name" value="CmpB_TMEM229"/>
</dbReference>
<proteinExistence type="predicted"/>
<feature type="transmembrane region" description="Helical" evidence="1">
    <location>
        <begin position="67"/>
        <end position="91"/>
    </location>
</feature>
<dbReference type="Pfam" id="PF06541">
    <property type="entry name" value="ABC_trans_CmpB"/>
    <property type="match status" value="1"/>
</dbReference>
<feature type="transmembrane region" description="Helical" evidence="1">
    <location>
        <begin position="103"/>
        <end position="125"/>
    </location>
</feature>
<organism evidence="2 3">
    <name type="scientific">Paenibacillus phoenicis</name>
    <dbReference type="NCBI Taxonomy" id="554117"/>
    <lineage>
        <taxon>Bacteria</taxon>
        <taxon>Bacillati</taxon>
        <taxon>Bacillota</taxon>
        <taxon>Bacilli</taxon>
        <taxon>Bacillales</taxon>
        <taxon>Paenibacillaceae</taxon>
        <taxon>Paenibacillus</taxon>
    </lineage>
</organism>
<protein>
    <submittedName>
        <fullName evidence="2">ABC transporter permease</fullName>
    </submittedName>
</protein>
<gene>
    <name evidence="2" type="ORF">U9M73_03500</name>
</gene>
<reference evidence="2 3" key="1">
    <citation type="submission" date="2023-12" db="EMBL/GenBank/DDBJ databases">
        <title>Whole genome sequencing of Paenibacillus phoenicis isolated from the Phoenix Mars Lander spacecraft assembly facility.</title>
        <authorList>
            <person name="Garcia A."/>
            <person name="Venkateswaran K."/>
        </authorList>
    </citation>
    <scope>NUCLEOTIDE SEQUENCE [LARGE SCALE GENOMIC DNA]</scope>
    <source>
        <strain evidence="2 3">3PO2SA</strain>
    </source>
</reference>
<keyword evidence="3" id="KW-1185">Reference proteome</keyword>
<feature type="transmembrane region" description="Helical" evidence="1">
    <location>
        <begin position="145"/>
        <end position="163"/>
    </location>
</feature>
<sequence>MTAGEIAFYFLLYALFGWLLENVYNLFTQGEFWKEGFMKGPFKPMYGVAPVLLLWLVQVGGGHRLLLTGLLCLIIPTVVEGVSGCLLLMLFGRRWWDYSGLRFQLGGHICLKFSLYWGVLSVFTLKVVHPLAEQAYRSVSPVWPVVGPALLLLFAIDLAWTCLTRRREYRGSLI</sequence>
<comment type="caution">
    <text evidence="2">The sequence shown here is derived from an EMBL/GenBank/DDBJ whole genome shotgun (WGS) entry which is preliminary data.</text>
</comment>